<dbReference type="InterPro" id="IPR013761">
    <property type="entry name" value="SAM/pointed_sf"/>
</dbReference>
<dbReference type="InterPro" id="IPR001660">
    <property type="entry name" value="SAM"/>
</dbReference>
<evidence type="ECO:0000313" key="2">
    <source>
        <dbReference type="EMBL" id="AQK78601.1"/>
    </source>
</evidence>
<dbReference type="Gene3D" id="1.10.150.50">
    <property type="entry name" value="Transcription Factor, Ets-1"/>
    <property type="match status" value="1"/>
</dbReference>
<accession>A0A1D6LF90</accession>
<protein>
    <submittedName>
        <fullName evidence="2">Sterile alpha motif (SAM) domain-containing protein</fullName>
    </submittedName>
</protein>
<dbReference type="AlphaFoldDB" id="A0A1D6LF90"/>
<dbReference type="PANTHER" id="PTHR47626:SF6">
    <property type="entry name" value="SAM DOMAIN-CONTAINING PROTEIN"/>
    <property type="match status" value="1"/>
</dbReference>
<dbReference type="IntAct" id="A0A1D6LF90">
    <property type="interactions" value="5"/>
</dbReference>
<dbReference type="InParanoid" id="A0A1D6LF90"/>
<dbReference type="EMBL" id="CM000782">
    <property type="protein sequence ID" value="AQK78605.1"/>
    <property type="molecule type" value="Genomic_DNA"/>
</dbReference>
<sequence length="188" mass="22486">MASKEKKECYRRLYHDRSVDNMEKYKVAKNIAKRVVSVANDRVYEDIYQRLSTKEREKDIYRMTRVHERKTRGFNQVKCIKDVGLWLEEINLGGYKQVFQENSVNGEYLESLSMFTTEQILRFIRRCHMKWGDFITLCKELRRIKVACLKGEQEVRRPWWAPACLSVVFVRAAKQNRKSRVVSLKLEP</sequence>
<dbReference type="PANTHER" id="PTHR47626">
    <property type="entry name" value="STERILE ALPHA MOTIF (SAM) DOMAIN-CONTAINING PROTEIN"/>
    <property type="match status" value="1"/>
</dbReference>
<organism evidence="2">
    <name type="scientific">Zea mays</name>
    <name type="common">Maize</name>
    <dbReference type="NCBI Taxonomy" id="4577"/>
    <lineage>
        <taxon>Eukaryota</taxon>
        <taxon>Viridiplantae</taxon>
        <taxon>Streptophyta</taxon>
        <taxon>Embryophyta</taxon>
        <taxon>Tracheophyta</taxon>
        <taxon>Spermatophyta</taxon>
        <taxon>Magnoliopsida</taxon>
        <taxon>Liliopsida</taxon>
        <taxon>Poales</taxon>
        <taxon>Poaceae</taxon>
        <taxon>PACMAD clade</taxon>
        <taxon>Panicoideae</taxon>
        <taxon>Andropogonodae</taxon>
        <taxon>Andropogoneae</taxon>
        <taxon>Tripsacinae</taxon>
        <taxon>Zea</taxon>
    </lineage>
</organism>
<dbReference type="EMBL" id="CM000782">
    <property type="protein sequence ID" value="AQK78601.1"/>
    <property type="molecule type" value="Genomic_DNA"/>
</dbReference>
<dbReference type="PROSITE" id="PS50105">
    <property type="entry name" value="SAM_DOMAIN"/>
    <property type="match status" value="1"/>
</dbReference>
<dbReference type="SUPFAM" id="SSF47769">
    <property type="entry name" value="SAM/Pointed domain"/>
    <property type="match status" value="1"/>
</dbReference>
<dbReference type="ExpressionAtlas" id="A0A1D6LF90">
    <property type="expression patterns" value="baseline and differential"/>
</dbReference>
<name>A0A1D6LF90_MAIZE</name>
<evidence type="ECO:0000259" key="1">
    <source>
        <dbReference type="PROSITE" id="PS50105"/>
    </source>
</evidence>
<feature type="domain" description="SAM" evidence="1">
    <location>
        <begin position="78"/>
        <end position="113"/>
    </location>
</feature>
<reference evidence="2" key="1">
    <citation type="submission" date="2015-12" db="EMBL/GenBank/DDBJ databases">
        <title>Update maize B73 reference genome by single molecule sequencing technologies.</title>
        <authorList>
            <consortium name="Maize Genome Sequencing Project"/>
            <person name="Ware D."/>
        </authorList>
    </citation>
    <scope>NUCLEOTIDE SEQUENCE</scope>
    <source>
        <tissue evidence="2">Seedling</tissue>
    </source>
</reference>
<proteinExistence type="predicted"/>
<gene>
    <name evidence="2" type="ORF">ZEAMMB73_Zm00001d035270</name>
</gene>